<keyword evidence="1" id="KW-0472">Membrane</keyword>
<feature type="transmembrane region" description="Helical" evidence="1">
    <location>
        <begin position="250"/>
        <end position="271"/>
    </location>
</feature>
<reference evidence="2" key="1">
    <citation type="submission" date="2023-03" db="EMBL/GenBank/DDBJ databases">
        <title>Andean soil-derived lignocellulolytic bacterial consortium as a source of novel taxa and putative plastic-active enzymes.</title>
        <authorList>
            <person name="Diaz-Garcia L."/>
            <person name="Chuvochina M."/>
            <person name="Feuerriegel G."/>
            <person name="Bunk B."/>
            <person name="Sproer C."/>
            <person name="Streit W.R."/>
            <person name="Rodriguez L.M."/>
            <person name="Overmann J."/>
            <person name="Jimenez D.J."/>
        </authorList>
    </citation>
    <scope>NUCLEOTIDE SEQUENCE</scope>
    <source>
        <strain evidence="2">MAG 4610</strain>
    </source>
</reference>
<feature type="transmembrane region" description="Helical" evidence="1">
    <location>
        <begin position="156"/>
        <end position="178"/>
    </location>
</feature>
<feature type="transmembrane region" description="Helical" evidence="1">
    <location>
        <begin position="185"/>
        <end position="202"/>
    </location>
</feature>
<evidence type="ECO:0000313" key="2">
    <source>
        <dbReference type="EMBL" id="WEK12893.1"/>
    </source>
</evidence>
<evidence type="ECO:0000256" key="1">
    <source>
        <dbReference type="SAM" id="Phobius"/>
    </source>
</evidence>
<name>A0AAJ5W0A9_9MICO</name>
<accession>A0AAJ5W0A9</accession>
<dbReference type="Proteomes" id="UP001213972">
    <property type="component" value="Chromosome"/>
</dbReference>
<sequence>MSLARATRSELTKQFTTSQWWVLALVLIVYVGSTAGGLAAVFGAVSSGAMPDSGANTPSIPADILPPIIYSLATAVGYIFPLLIGTLVVTGEFRHKTLTPTFLATPRRGVALTGKALSGILMGLLYAAVAVVSTVGPGAGILALFDIDTRLGDPDIWAMLGRIVLAFVLWVLIGIGIGTLVRNQVAAVVGVIVFTQFLEPILRTVAGFVDGVSEAARFLPGATSDALVGASLYTSLGGATGGATAEPLEWWIGGLVLLAYAVVLLVLGYLVSWRRDVS</sequence>
<feature type="transmembrane region" description="Helical" evidence="1">
    <location>
        <begin position="116"/>
        <end position="144"/>
    </location>
</feature>
<feature type="transmembrane region" description="Helical" evidence="1">
    <location>
        <begin position="64"/>
        <end position="89"/>
    </location>
</feature>
<feature type="transmembrane region" description="Helical" evidence="1">
    <location>
        <begin position="20"/>
        <end position="44"/>
    </location>
</feature>
<protein>
    <submittedName>
        <fullName evidence="2">ABC transporter permease subunit</fullName>
    </submittedName>
</protein>
<gene>
    <name evidence="2" type="ORF">P0Y48_10510</name>
</gene>
<keyword evidence="1" id="KW-1133">Transmembrane helix</keyword>
<evidence type="ECO:0000313" key="3">
    <source>
        <dbReference type="Proteomes" id="UP001213972"/>
    </source>
</evidence>
<dbReference type="EMBL" id="CP119321">
    <property type="protein sequence ID" value="WEK12893.1"/>
    <property type="molecule type" value="Genomic_DNA"/>
</dbReference>
<dbReference type="AlphaFoldDB" id="A0AAJ5W0A9"/>
<organism evidence="2 3">
    <name type="scientific">Candidatus Microbacterium phytovorans</name>
    <dbReference type="NCBI Taxonomy" id="3121374"/>
    <lineage>
        <taxon>Bacteria</taxon>
        <taxon>Bacillati</taxon>
        <taxon>Actinomycetota</taxon>
        <taxon>Actinomycetes</taxon>
        <taxon>Micrococcales</taxon>
        <taxon>Microbacteriaceae</taxon>
        <taxon>Microbacterium</taxon>
    </lineage>
</organism>
<keyword evidence="1" id="KW-0812">Transmembrane</keyword>
<proteinExistence type="predicted"/>